<evidence type="ECO:0000313" key="3">
    <source>
        <dbReference type="EMBL" id="MBP1040776.1"/>
    </source>
</evidence>
<dbReference type="Pfam" id="PF07905">
    <property type="entry name" value="PucR"/>
    <property type="match status" value="1"/>
</dbReference>
<dbReference type="PANTHER" id="PTHR33744">
    <property type="entry name" value="CARBOHYDRATE DIACID REGULATOR"/>
    <property type="match status" value="1"/>
</dbReference>
<protein>
    <submittedName>
        <fullName evidence="3">PucR family transcriptional regulator ligand-binding domain-containing protein</fullName>
    </submittedName>
</protein>
<name>A0A940PC53_9ENTE</name>
<feature type="domain" description="Purine catabolism PurC-like" evidence="1">
    <location>
        <begin position="6"/>
        <end position="125"/>
    </location>
</feature>
<reference evidence="3" key="1">
    <citation type="submission" date="2020-12" db="EMBL/GenBank/DDBJ databases">
        <title>Vagococcus allomyrinae sp. nov. and Enterococcus lavae sp. nov., isolated from the larvae of Allomyrina dichotoma.</title>
        <authorList>
            <person name="Lee S.D."/>
        </authorList>
    </citation>
    <scope>NUCLEOTIDE SEQUENCE</scope>
    <source>
        <strain evidence="3">BWB3-3</strain>
    </source>
</reference>
<feature type="domain" description="PucR C-terminal helix-turn-helix" evidence="2">
    <location>
        <begin position="477"/>
        <end position="534"/>
    </location>
</feature>
<organism evidence="3 4">
    <name type="scientific">Vagococcus allomyrinae</name>
    <dbReference type="NCBI Taxonomy" id="2794353"/>
    <lineage>
        <taxon>Bacteria</taxon>
        <taxon>Bacillati</taxon>
        <taxon>Bacillota</taxon>
        <taxon>Bacilli</taxon>
        <taxon>Lactobacillales</taxon>
        <taxon>Enterococcaceae</taxon>
        <taxon>Vagococcus</taxon>
    </lineage>
</organism>
<dbReference type="InterPro" id="IPR042070">
    <property type="entry name" value="PucR_C-HTH_sf"/>
</dbReference>
<dbReference type="RefSeq" id="WP_209526158.1">
    <property type="nucleotide sequence ID" value="NZ_JAEEGA010000004.1"/>
</dbReference>
<dbReference type="InterPro" id="IPR051448">
    <property type="entry name" value="CdaR-like_regulators"/>
</dbReference>
<dbReference type="InterPro" id="IPR025736">
    <property type="entry name" value="PucR_C-HTH_dom"/>
</dbReference>
<evidence type="ECO:0000259" key="2">
    <source>
        <dbReference type="Pfam" id="PF13556"/>
    </source>
</evidence>
<dbReference type="Proteomes" id="UP000674938">
    <property type="component" value="Unassembled WGS sequence"/>
</dbReference>
<sequence>MSTIEEILTVPRFSDLNLINNKADLTRKVDTIEISETPDMSGYLPQNTLLLTTAMAFKDNPSGLCDLIRALNNLPSAGIAIKLGRFISELDPKVIEVADELGFPIIQIPVTRTLGEVSHQLLSYIWDNHTELMYFALDIQRKFSNMMMKGATVNSLINHLSSLIKRPIFILNPFGEIQATSRGFKIDDLLKQEIFQELKDDIRKVQSLGKTESIVKTSRTGQQLLVTIYPVGSHHFFPHMLVILKSDQFPYPFSQLAIEQAISVLSYTIYKDRLLMINEGAAKKEFFTKLTDKNFDVDPEIDNWIDYGKPFNIIKSNSYRAVVTEMLIPAKYDFHSEEIEELMFEWFFTEAKKYANNTVSFPLSDKRRVGLLFQKPEKDIQGMLMGIHETIKNNLGISVSFGIGNPVSDIHLFRFSFYEAIESLQRAQAKDNSPLYLYENKGIRSLVEQVEADDIRYFCTTVLKDLAYPDNENDIELRRTLSTYLNNQCRITETAEELFIHRNTVKYRITKCAQLFGKAIDDPDLSIQLRVALLLSMESEE</sequence>
<dbReference type="Pfam" id="PF13556">
    <property type="entry name" value="HTH_30"/>
    <property type="match status" value="1"/>
</dbReference>
<dbReference type="PANTHER" id="PTHR33744:SF1">
    <property type="entry name" value="DNA-BINDING TRANSCRIPTIONAL ACTIVATOR ADER"/>
    <property type="match status" value="1"/>
</dbReference>
<accession>A0A940PC53</accession>
<keyword evidence="4" id="KW-1185">Reference proteome</keyword>
<dbReference type="EMBL" id="JAEEGA010000004">
    <property type="protein sequence ID" value="MBP1040776.1"/>
    <property type="molecule type" value="Genomic_DNA"/>
</dbReference>
<evidence type="ECO:0000313" key="4">
    <source>
        <dbReference type="Proteomes" id="UP000674938"/>
    </source>
</evidence>
<proteinExistence type="predicted"/>
<evidence type="ECO:0000259" key="1">
    <source>
        <dbReference type="Pfam" id="PF07905"/>
    </source>
</evidence>
<dbReference type="AlphaFoldDB" id="A0A940PC53"/>
<dbReference type="Gene3D" id="1.10.10.2840">
    <property type="entry name" value="PucR C-terminal helix-turn-helix domain"/>
    <property type="match status" value="1"/>
</dbReference>
<comment type="caution">
    <text evidence="3">The sequence shown here is derived from an EMBL/GenBank/DDBJ whole genome shotgun (WGS) entry which is preliminary data.</text>
</comment>
<gene>
    <name evidence="3" type="ORF">I6N95_07145</name>
</gene>
<dbReference type="InterPro" id="IPR012914">
    <property type="entry name" value="PucR_dom"/>
</dbReference>